<comment type="caution">
    <text evidence="5">The sequence shown here is derived from an EMBL/GenBank/DDBJ whole genome shotgun (WGS) entry which is preliminary data.</text>
</comment>
<dbReference type="GO" id="GO:0003700">
    <property type="term" value="F:DNA-binding transcription factor activity"/>
    <property type="evidence" value="ECO:0007669"/>
    <property type="project" value="InterPro"/>
</dbReference>
<dbReference type="InterPro" id="IPR036390">
    <property type="entry name" value="WH_DNA-bd_sf"/>
</dbReference>
<dbReference type="SUPFAM" id="SSF53822">
    <property type="entry name" value="Periplasmic binding protein-like I"/>
    <property type="match status" value="1"/>
</dbReference>
<sequence>MASKRIIRIDSRSSRPKYRQIIDSIYQAIERRLIKKGDKVPSINEICADFNLSRDTVLVAFNELKAKGIIRSQPGKGYYVATTEVQIEEKVFVLFDELNAFKEDLYNSLFNTLKGRATVEVYFHHFNYKVFKNLIAECVGNYTSYIIMPATFDNISHLISKLPADKVYILDRLKKDLKNYPVVYQDFEQDLYDAMVEGSTLLKKYRKLIFVNPGGKEPVERVAGFVKYCNERNIEHEVIKSLTGVNPSMYEAYFLISDRDVVEMVKMAKKYKYKLGKRFGIVSFNDTTLKEVVAGGITTISTDFNEMGKTLAQMVLTKRTGQIRNPAKLIVRHSL</sequence>
<protein>
    <submittedName>
        <fullName evidence="5">GntR family transcriptional regulator</fullName>
    </submittedName>
</protein>
<dbReference type="InterPro" id="IPR046335">
    <property type="entry name" value="LacI/GalR-like_sensor"/>
</dbReference>
<dbReference type="PANTHER" id="PTHR38445">
    <property type="entry name" value="HTH-TYPE TRANSCRIPTIONAL REPRESSOR YTRA"/>
    <property type="match status" value="1"/>
</dbReference>
<dbReference type="CDD" id="cd07377">
    <property type="entry name" value="WHTH_GntR"/>
    <property type="match status" value="1"/>
</dbReference>
<dbReference type="GO" id="GO:0003677">
    <property type="term" value="F:DNA binding"/>
    <property type="evidence" value="ECO:0007669"/>
    <property type="project" value="UniProtKB-KW"/>
</dbReference>
<dbReference type="Gene3D" id="3.40.50.2300">
    <property type="match status" value="2"/>
</dbReference>
<evidence type="ECO:0000313" key="6">
    <source>
        <dbReference type="Proteomes" id="UP000265926"/>
    </source>
</evidence>
<dbReference type="InterPro" id="IPR036388">
    <property type="entry name" value="WH-like_DNA-bd_sf"/>
</dbReference>
<dbReference type="SUPFAM" id="SSF46785">
    <property type="entry name" value="Winged helix' DNA-binding domain"/>
    <property type="match status" value="1"/>
</dbReference>
<evidence type="ECO:0000256" key="3">
    <source>
        <dbReference type="ARBA" id="ARBA00023163"/>
    </source>
</evidence>
<keyword evidence="1" id="KW-0805">Transcription regulation</keyword>
<keyword evidence="6" id="KW-1185">Reference proteome</keyword>
<gene>
    <name evidence="5" type="ORF">D1614_18355</name>
</gene>
<proteinExistence type="predicted"/>
<evidence type="ECO:0000256" key="1">
    <source>
        <dbReference type="ARBA" id="ARBA00023015"/>
    </source>
</evidence>
<dbReference type="EMBL" id="QWGR01000013">
    <property type="protein sequence ID" value="RIJ46630.1"/>
    <property type="molecule type" value="Genomic_DNA"/>
</dbReference>
<dbReference type="AlphaFoldDB" id="A0A399SS66"/>
<dbReference type="Pfam" id="PF00392">
    <property type="entry name" value="GntR"/>
    <property type="match status" value="1"/>
</dbReference>
<accession>A0A399SS66</accession>
<name>A0A399SS66_9BACT</name>
<reference evidence="5 6" key="1">
    <citation type="submission" date="2018-08" db="EMBL/GenBank/DDBJ databases">
        <title>Pallidiluteibacterium maritimus gen. nov., sp. nov., isolated from coastal sediment.</title>
        <authorList>
            <person name="Zhou L.Y."/>
        </authorList>
    </citation>
    <scope>NUCLEOTIDE SEQUENCE [LARGE SCALE GENOMIC DNA]</scope>
    <source>
        <strain evidence="5 6">XSD2</strain>
    </source>
</reference>
<dbReference type="Gene3D" id="1.10.10.10">
    <property type="entry name" value="Winged helix-like DNA-binding domain superfamily/Winged helix DNA-binding domain"/>
    <property type="match status" value="1"/>
</dbReference>
<dbReference type="InterPro" id="IPR000524">
    <property type="entry name" value="Tscrpt_reg_HTH_GntR"/>
</dbReference>
<dbReference type="Pfam" id="PF13377">
    <property type="entry name" value="Peripla_BP_3"/>
    <property type="match status" value="1"/>
</dbReference>
<evidence type="ECO:0000313" key="5">
    <source>
        <dbReference type="EMBL" id="RIJ46630.1"/>
    </source>
</evidence>
<dbReference type="InterPro" id="IPR028082">
    <property type="entry name" value="Peripla_BP_I"/>
</dbReference>
<evidence type="ECO:0000256" key="2">
    <source>
        <dbReference type="ARBA" id="ARBA00023125"/>
    </source>
</evidence>
<dbReference type="SMART" id="SM00345">
    <property type="entry name" value="HTH_GNTR"/>
    <property type="match status" value="1"/>
</dbReference>
<dbReference type="PANTHER" id="PTHR38445:SF10">
    <property type="entry name" value="GNTR-FAMILY TRANSCRIPTIONAL REGULATOR"/>
    <property type="match status" value="1"/>
</dbReference>
<organism evidence="5 6">
    <name type="scientific">Maribellus luteus</name>
    <dbReference type="NCBI Taxonomy" id="2305463"/>
    <lineage>
        <taxon>Bacteria</taxon>
        <taxon>Pseudomonadati</taxon>
        <taxon>Bacteroidota</taxon>
        <taxon>Bacteroidia</taxon>
        <taxon>Marinilabiliales</taxon>
        <taxon>Prolixibacteraceae</taxon>
        <taxon>Maribellus</taxon>
    </lineage>
</organism>
<dbReference type="PROSITE" id="PS50949">
    <property type="entry name" value="HTH_GNTR"/>
    <property type="match status" value="1"/>
</dbReference>
<keyword evidence="3" id="KW-0804">Transcription</keyword>
<evidence type="ECO:0000259" key="4">
    <source>
        <dbReference type="PROSITE" id="PS50949"/>
    </source>
</evidence>
<feature type="domain" description="HTH gntR-type" evidence="4">
    <location>
        <begin position="15"/>
        <end position="83"/>
    </location>
</feature>
<dbReference type="RefSeq" id="WP_119439438.1">
    <property type="nucleotide sequence ID" value="NZ_QWGR01000013.1"/>
</dbReference>
<keyword evidence="2" id="KW-0238">DNA-binding</keyword>
<dbReference type="Proteomes" id="UP000265926">
    <property type="component" value="Unassembled WGS sequence"/>
</dbReference>
<dbReference type="OrthoDB" id="742238at2"/>